<comment type="caution">
    <text evidence="8">The sequence shown here is derived from an EMBL/GenBank/DDBJ whole genome shotgun (WGS) entry which is preliminary data.</text>
</comment>
<keyword evidence="3 5" id="KW-1133">Transmembrane helix</keyword>
<accession>A0ABQ5VB44</accession>
<feature type="transmembrane region" description="Helical" evidence="5">
    <location>
        <begin position="380"/>
        <end position="404"/>
    </location>
</feature>
<dbReference type="InterPro" id="IPR000515">
    <property type="entry name" value="MetI-like"/>
</dbReference>
<evidence type="ECO:0000256" key="4">
    <source>
        <dbReference type="ARBA" id="ARBA00023136"/>
    </source>
</evidence>
<dbReference type="CDD" id="cd06261">
    <property type="entry name" value="TM_PBP2"/>
    <property type="match status" value="1"/>
</dbReference>
<dbReference type="Pfam" id="PF00528">
    <property type="entry name" value="BPD_transp_1"/>
    <property type="match status" value="1"/>
</dbReference>
<keyword evidence="5" id="KW-0813">Transport</keyword>
<comment type="function">
    <text evidence="6">Part of the binding-protein-dependent transport system for phosphate; probably responsible for the translocation of the substrate across the membrane.</text>
</comment>
<feature type="transmembrane region" description="Helical" evidence="5">
    <location>
        <begin position="221"/>
        <end position="244"/>
    </location>
</feature>
<feature type="transmembrane region" description="Helical" evidence="5">
    <location>
        <begin position="183"/>
        <end position="209"/>
    </location>
</feature>
<feature type="transmembrane region" description="Helical" evidence="5">
    <location>
        <begin position="308"/>
        <end position="329"/>
    </location>
</feature>
<dbReference type="Proteomes" id="UP001161391">
    <property type="component" value="Unassembled WGS sequence"/>
</dbReference>
<reference evidence="8" key="1">
    <citation type="journal article" date="2014" name="Int. J. Syst. Evol. Microbiol.">
        <title>Complete genome of a new Firmicutes species belonging to the dominant human colonic microbiota ('Ruminococcus bicirculans') reveals two chromosomes and a selective capacity to utilize plant glucans.</title>
        <authorList>
            <consortium name="NISC Comparative Sequencing Program"/>
            <person name="Wegmann U."/>
            <person name="Louis P."/>
            <person name="Goesmann A."/>
            <person name="Henrissat B."/>
            <person name="Duncan S.H."/>
            <person name="Flint H.J."/>
        </authorList>
    </citation>
    <scope>NUCLEOTIDE SEQUENCE</scope>
    <source>
        <strain evidence="8">NBRC 108219</strain>
    </source>
</reference>
<organism evidence="8 9">
    <name type="scientific">Algimonas ampicilliniresistens</name>
    <dbReference type="NCBI Taxonomy" id="1298735"/>
    <lineage>
        <taxon>Bacteria</taxon>
        <taxon>Pseudomonadati</taxon>
        <taxon>Pseudomonadota</taxon>
        <taxon>Alphaproteobacteria</taxon>
        <taxon>Maricaulales</taxon>
        <taxon>Robiginitomaculaceae</taxon>
        <taxon>Algimonas</taxon>
    </lineage>
</organism>
<comment type="caution">
    <text evidence="6">Lacks conserved residue(s) required for the propagation of feature annotation.</text>
</comment>
<gene>
    <name evidence="8" type="ORF">GCM10007853_26350</name>
</gene>
<dbReference type="InterPro" id="IPR011864">
    <property type="entry name" value="Phosphate_PstC"/>
</dbReference>
<reference evidence="8" key="2">
    <citation type="submission" date="2023-01" db="EMBL/GenBank/DDBJ databases">
        <title>Draft genome sequence of Algimonas ampicilliniresistens strain NBRC 108219.</title>
        <authorList>
            <person name="Sun Q."/>
            <person name="Mori K."/>
        </authorList>
    </citation>
    <scope>NUCLEOTIDE SEQUENCE</scope>
    <source>
        <strain evidence="8">NBRC 108219</strain>
    </source>
</reference>
<keyword evidence="2 5" id="KW-0812">Transmembrane</keyword>
<evidence type="ECO:0000313" key="8">
    <source>
        <dbReference type="EMBL" id="GLQ24761.1"/>
    </source>
</evidence>
<evidence type="ECO:0000313" key="9">
    <source>
        <dbReference type="Proteomes" id="UP001161391"/>
    </source>
</evidence>
<dbReference type="PANTHER" id="PTHR42727:SF1">
    <property type="entry name" value="PHOSPHATE TRANSPORT SYSTEM PERMEASE"/>
    <property type="match status" value="1"/>
</dbReference>
<proteinExistence type="inferred from homology"/>
<comment type="similarity">
    <text evidence="6">Belongs to the binding-protein-dependent transport system permease family. CysTW subfamily.</text>
</comment>
<keyword evidence="6" id="KW-1003">Cell membrane</keyword>
<evidence type="ECO:0000256" key="6">
    <source>
        <dbReference type="RuleBase" id="RU363054"/>
    </source>
</evidence>
<comment type="subcellular location">
    <subcellularLocation>
        <location evidence="6">Cell inner membrane</location>
        <topology evidence="6">Multi-pass membrane protein</topology>
    </subcellularLocation>
    <subcellularLocation>
        <location evidence="1 5">Cell membrane</location>
        <topology evidence="1 5">Multi-pass membrane protein</topology>
    </subcellularLocation>
</comment>
<feature type="transmembrane region" description="Helical" evidence="5">
    <location>
        <begin position="121"/>
        <end position="141"/>
    </location>
</feature>
<dbReference type="Gene3D" id="1.10.3720.10">
    <property type="entry name" value="MetI-like"/>
    <property type="match status" value="1"/>
</dbReference>
<keyword evidence="6" id="KW-0592">Phosphate transport</keyword>
<feature type="domain" description="ABC transmembrane type-1" evidence="7">
    <location>
        <begin position="184"/>
        <end position="400"/>
    </location>
</feature>
<evidence type="ECO:0000259" key="7">
    <source>
        <dbReference type="PROSITE" id="PS50928"/>
    </source>
</evidence>
<dbReference type="PROSITE" id="PS50928">
    <property type="entry name" value="ABC_TM1"/>
    <property type="match status" value="1"/>
</dbReference>
<keyword evidence="6" id="KW-0997">Cell inner membrane</keyword>
<evidence type="ECO:0000256" key="5">
    <source>
        <dbReference type="RuleBase" id="RU363032"/>
    </source>
</evidence>
<feature type="transmembrane region" description="Helical" evidence="5">
    <location>
        <begin position="264"/>
        <end position="287"/>
    </location>
</feature>
<evidence type="ECO:0000256" key="2">
    <source>
        <dbReference type="ARBA" id="ARBA00022692"/>
    </source>
</evidence>
<feature type="transmembrane region" description="Helical" evidence="5">
    <location>
        <begin position="83"/>
        <end position="101"/>
    </location>
</feature>
<dbReference type="RefSeq" id="WP_284391562.1">
    <property type="nucleotide sequence ID" value="NZ_BSNK01000002.1"/>
</dbReference>
<sequence>MSDPVPIYMLMIILALIVGAYRLAYGRAARFAQLAIGGMARPRAQPRHHARLAAVMAGLAGVCVYLVGLGLRTHEPSVVGDGLWLAALVGLPSLIIGIALAKVRPDFAARAHIERMAETGLMLLSLVAVITTLGIVASLVFEATLFFQDVSVFEFIFGTHWSPQTAIRAGQAGQSGTFGAVPVFAGTFLITAIALAVAGPVGLMVAIYLSEYASTRTRAVVKPAIEILAGIPTVVYGFFALISVGPTIRHVAEMMGANVPTQSALAAGLVMGVMIIPLVSSLSDDVIRAVPQSLRDGSTALGATRSETLIRVVFQSALPGIIGAFLLAISRAIGETMIVVMAAGRAANLSANPFDAVTTVTVQIVALLTGDQVFDSPRTLAAFALGLVLFIITLLLNIVALAVVNRYRVRFE</sequence>
<dbReference type="SUPFAM" id="SSF161098">
    <property type="entry name" value="MetI-like"/>
    <property type="match status" value="1"/>
</dbReference>
<name>A0ABQ5VB44_9PROT</name>
<feature type="transmembrane region" description="Helical" evidence="5">
    <location>
        <begin position="52"/>
        <end position="71"/>
    </location>
</feature>
<evidence type="ECO:0000256" key="1">
    <source>
        <dbReference type="ARBA" id="ARBA00004651"/>
    </source>
</evidence>
<dbReference type="EMBL" id="BSNK01000002">
    <property type="protein sequence ID" value="GLQ24761.1"/>
    <property type="molecule type" value="Genomic_DNA"/>
</dbReference>
<keyword evidence="9" id="KW-1185">Reference proteome</keyword>
<evidence type="ECO:0000256" key="3">
    <source>
        <dbReference type="ARBA" id="ARBA00022989"/>
    </source>
</evidence>
<dbReference type="NCBIfam" id="TIGR02138">
    <property type="entry name" value="phosphate_pstC"/>
    <property type="match status" value="1"/>
</dbReference>
<protein>
    <recommendedName>
        <fullName evidence="6">Phosphate transport system permease protein</fullName>
    </recommendedName>
</protein>
<dbReference type="PANTHER" id="PTHR42727">
    <property type="entry name" value="PHOSPHATE TRANSPORT SYSTEM PERMEASE PROTEIN"/>
    <property type="match status" value="1"/>
</dbReference>
<dbReference type="InterPro" id="IPR035906">
    <property type="entry name" value="MetI-like_sf"/>
</dbReference>
<feature type="transmembrane region" description="Helical" evidence="5">
    <location>
        <begin position="6"/>
        <end position="24"/>
    </location>
</feature>
<keyword evidence="4 5" id="KW-0472">Membrane</keyword>